<dbReference type="GO" id="GO:0030136">
    <property type="term" value="C:clathrin-coated vesicle"/>
    <property type="evidence" value="ECO:0007669"/>
    <property type="project" value="UniProtKB-SubCell"/>
</dbReference>
<proteinExistence type="predicted"/>
<comment type="subcellular location">
    <subcellularLocation>
        <location evidence="1">Cytoplasmic vesicle</location>
        <location evidence="1">Clathrin-coated vesicle</location>
    </subcellularLocation>
    <subcellularLocation>
        <location evidence="2">Golgi apparatus</location>
    </subcellularLocation>
</comment>
<keyword evidence="4" id="KW-0968">Cytoplasmic vesicle</keyword>
<dbReference type="Pfam" id="PF07651">
    <property type="entry name" value="ANTH"/>
    <property type="match status" value="1"/>
</dbReference>
<protein>
    <recommendedName>
        <fullName evidence="5">ENTH domain-containing protein</fullName>
    </recommendedName>
</protein>
<organism evidence="6 7">
    <name type="scientific">Thlaspi arvense</name>
    <name type="common">Field penny-cress</name>
    <dbReference type="NCBI Taxonomy" id="13288"/>
    <lineage>
        <taxon>Eukaryota</taxon>
        <taxon>Viridiplantae</taxon>
        <taxon>Streptophyta</taxon>
        <taxon>Embryophyta</taxon>
        <taxon>Tracheophyta</taxon>
        <taxon>Spermatophyta</taxon>
        <taxon>Magnoliopsida</taxon>
        <taxon>eudicotyledons</taxon>
        <taxon>Gunneridae</taxon>
        <taxon>Pentapetalae</taxon>
        <taxon>rosids</taxon>
        <taxon>malvids</taxon>
        <taxon>Brassicales</taxon>
        <taxon>Brassicaceae</taxon>
        <taxon>Thlaspideae</taxon>
        <taxon>Thlaspi</taxon>
    </lineage>
</organism>
<dbReference type="InterPro" id="IPR011417">
    <property type="entry name" value="ANTH_dom"/>
</dbReference>
<dbReference type="GO" id="GO:0072583">
    <property type="term" value="P:clathrin-dependent endocytosis"/>
    <property type="evidence" value="ECO:0007669"/>
    <property type="project" value="InterPro"/>
</dbReference>
<dbReference type="GO" id="GO:0005905">
    <property type="term" value="C:clathrin-coated pit"/>
    <property type="evidence" value="ECO:0007669"/>
    <property type="project" value="TreeGrafter"/>
</dbReference>
<name>A0AAU9RI51_THLAR</name>
<dbReference type="AlphaFoldDB" id="A0AAU9RI51"/>
<reference evidence="6 7" key="1">
    <citation type="submission" date="2022-03" db="EMBL/GenBank/DDBJ databases">
        <authorList>
            <person name="Nunn A."/>
            <person name="Chopra R."/>
            <person name="Nunn A."/>
            <person name="Contreras Garrido A."/>
        </authorList>
    </citation>
    <scope>NUCLEOTIDE SEQUENCE [LARGE SCALE GENOMIC DNA]</scope>
</reference>
<dbReference type="GO" id="GO:0005545">
    <property type="term" value="F:1-phosphatidylinositol binding"/>
    <property type="evidence" value="ECO:0007669"/>
    <property type="project" value="TreeGrafter"/>
</dbReference>
<feature type="domain" description="ENTH" evidence="5">
    <location>
        <begin position="26"/>
        <end position="164"/>
    </location>
</feature>
<dbReference type="GO" id="GO:0048268">
    <property type="term" value="P:clathrin coat assembly"/>
    <property type="evidence" value="ECO:0007669"/>
    <property type="project" value="InterPro"/>
</dbReference>
<dbReference type="Gene3D" id="1.25.40.90">
    <property type="match status" value="1"/>
</dbReference>
<evidence type="ECO:0000256" key="3">
    <source>
        <dbReference type="ARBA" id="ARBA00023034"/>
    </source>
</evidence>
<dbReference type="GO" id="GO:0000149">
    <property type="term" value="F:SNARE binding"/>
    <property type="evidence" value="ECO:0007669"/>
    <property type="project" value="TreeGrafter"/>
</dbReference>
<dbReference type="GO" id="GO:0032050">
    <property type="term" value="F:clathrin heavy chain binding"/>
    <property type="evidence" value="ECO:0007669"/>
    <property type="project" value="TreeGrafter"/>
</dbReference>
<dbReference type="GO" id="GO:0005794">
    <property type="term" value="C:Golgi apparatus"/>
    <property type="evidence" value="ECO:0007669"/>
    <property type="project" value="UniProtKB-SubCell"/>
</dbReference>
<evidence type="ECO:0000256" key="2">
    <source>
        <dbReference type="ARBA" id="ARBA00004555"/>
    </source>
</evidence>
<accession>A0AAU9RI51</accession>
<dbReference type="PROSITE" id="PS50942">
    <property type="entry name" value="ENTH"/>
    <property type="match status" value="1"/>
</dbReference>
<evidence type="ECO:0000256" key="4">
    <source>
        <dbReference type="ARBA" id="ARBA00023329"/>
    </source>
</evidence>
<evidence type="ECO:0000313" key="7">
    <source>
        <dbReference type="Proteomes" id="UP000836841"/>
    </source>
</evidence>
<evidence type="ECO:0000313" key="6">
    <source>
        <dbReference type="EMBL" id="CAH2043357.1"/>
    </source>
</evidence>
<sequence length="290" mass="33301">MGKLTTLKGKLKDEGSQMKLNMVHLCSSENDKIIDKAIFKATTHTSHDPPSDKYVTFLQSTVDTSYGPQAVTAIVQRLCLTKDVRVAAQCLILLHKMVKSENGYREEEDSIRNLIYNQGGSNLNLNDLNEDSSSFAKELSPWVQWYKLYLDCFLFNAGVLGVTPNIKENSEEKRVEAERVASYTTDCIFEQTDFLVDVFEYISGRPETPTDKPNRIVIEMIELVVKDYFSVMRLIKIRLEELNERPDRPDEFVSVLVRLENCMEGLSEFSWRNKNSNEDFWSLVLELKDG</sequence>
<dbReference type="InterPro" id="IPR008942">
    <property type="entry name" value="ENTH_VHS"/>
</dbReference>
<dbReference type="InterPro" id="IPR013809">
    <property type="entry name" value="ENTH"/>
</dbReference>
<keyword evidence="3" id="KW-0333">Golgi apparatus</keyword>
<dbReference type="PANTHER" id="PTHR22951">
    <property type="entry name" value="CLATHRIN ASSEMBLY PROTEIN"/>
    <property type="match status" value="1"/>
</dbReference>
<evidence type="ECO:0000256" key="1">
    <source>
        <dbReference type="ARBA" id="ARBA00004132"/>
    </source>
</evidence>
<dbReference type="GO" id="GO:0006900">
    <property type="term" value="P:vesicle budding from membrane"/>
    <property type="evidence" value="ECO:0007669"/>
    <property type="project" value="TreeGrafter"/>
</dbReference>
<dbReference type="EMBL" id="OU466858">
    <property type="protein sequence ID" value="CAH2043357.1"/>
    <property type="molecule type" value="Genomic_DNA"/>
</dbReference>
<gene>
    <name evidence="6" type="ORF">TAV2_LOCUS5772</name>
</gene>
<dbReference type="PANTHER" id="PTHR22951:SF83">
    <property type="entry name" value="GENOME ASSEMBLY, CHROMOSOME: A02"/>
    <property type="match status" value="1"/>
</dbReference>
<dbReference type="GO" id="GO:0005546">
    <property type="term" value="F:phosphatidylinositol-4,5-bisphosphate binding"/>
    <property type="evidence" value="ECO:0007669"/>
    <property type="project" value="TreeGrafter"/>
</dbReference>
<dbReference type="Proteomes" id="UP000836841">
    <property type="component" value="Chromosome 2"/>
</dbReference>
<evidence type="ECO:0000259" key="5">
    <source>
        <dbReference type="PROSITE" id="PS50942"/>
    </source>
</evidence>
<dbReference type="InterPro" id="IPR045192">
    <property type="entry name" value="AP180-like"/>
</dbReference>
<keyword evidence="7" id="KW-1185">Reference proteome</keyword>
<dbReference type="SUPFAM" id="SSF48464">
    <property type="entry name" value="ENTH/VHS domain"/>
    <property type="match status" value="1"/>
</dbReference>